<dbReference type="InterPro" id="IPR001347">
    <property type="entry name" value="SIS_dom"/>
</dbReference>
<evidence type="ECO:0000313" key="5">
    <source>
        <dbReference type="EMBL" id="OGC23493.1"/>
    </source>
</evidence>
<evidence type="ECO:0000313" key="6">
    <source>
        <dbReference type="Proteomes" id="UP000178417"/>
    </source>
</evidence>
<dbReference type="GO" id="GO:0097367">
    <property type="term" value="F:carbohydrate derivative binding"/>
    <property type="evidence" value="ECO:0007669"/>
    <property type="project" value="InterPro"/>
</dbReference>
<dbReference type="GO" id="GO:0005975">
    <property type="term" value="P:carbohydrate metabolic process"/>
    <property type="evidence" value="ECO:0007669"/>
    <property type="project" value="InterPro"/>
</dbReference>
<dbReference type="Pfam" id="PF10432">
    <property type="entry name" value="bact-PGI_C"/>
    <property type="match status" value="1"/>
</dbReference>
<organism evidence="5 6">
    <name type="scientific">candidate division WOR-1 bacterium RIFOXYB2_FULL_37_13</name>
    <dbReference type="NCBI Taxonomy" id="1802579"/>
    <lineage>
        <taxon>Bacteria</taxon>
        <taxon>Bacillati</taxon>
        <taxon>Saganbacteria</taxon>
    </lineage>
</organism>
<evidence type="ECO:0000256" key="3">
    <source>
        <dbReference type="SAM" id="Coils"/>
    </source>
</evidence>
<evidence type="ECO:0000259" key="4">
    <source>
        <dbReference type="PROSITE" id="PS51464"/>
    </source>
</evidence>
<feature type="coiled-coil region" evidence="3">
    <location>
        <begin position="169"/>
        <end position="200"/>
    </location>
</feature>
<dbReference type="GO" id="GO:0004476">
    <property type="term" value="F:mannose-6-phosphate isomerase activity"/>
    <property type="evidence" value="ECO:0007669"/>
    <property type="project" value="InterPro"/>
</dbReference>
<keyword evidence="3" id="KW-0175">Coiled coil</keyword>
<dbReference type="Gene3D" id="3.40.50.10490">
    <property type="entry name" value="Glucose-6-phosphate isomerase like protein, domain 1"/>
    <property type="match status" value="2"/>
</dbReference>
<dbReference type="InterPro" id="IPR046348">
    <property type="entry name" value="SIS_dom_sf"/>
</dbReference>
<name>A0A1F4SUW1_UNCSA</name>
<dbReference type="PROSITE" id="PS51464">
    <property type="entry name" value="SIS"/>
    <property type="match status" value="1"/>
</dbReference>
<dbReference type="CDD" id="cd05637">
    <property type="entry name" value="SIS_PGI_PMI_2"/>
    <property type="match status" value="1"/>
</dbReference>
<gene>
    <name evidence="5" type="ORF">A2310_02700</name>
</gene>
<sequence>MSYLDNLEYIKEIDKAGMLSCVEKAPEHILNALCFDVSLEIKDEYDGIVISGMGGSAIAGDMLIDLFCDSLEKRIYVNRGYRLPSFIGKKMLFLAISYSGNTEETLAALGEAEKRGMPIICLSSGGKLKEIAEKKKYPFVSLPLGFEPRAAFYSIFTLLIRTLEEISFIPSLSAQFREAAEELKKLKNDLGSQKPEKENELKKIAQQIKGKIPVIFSSNLLTGACGLRLKNQLNENSKLVALLSLFPEIDHNEIVGFAGLEKNGNPFSVIILRDPEESGRLKKRIEITKKALKPAFEDIIELFPKGNTKLSRFFSFVFMADLLSVYVAILNGVNPSPVDAISRLKMELKD</sequence>
<dbReference type="CDD" id="cd05017">
    <property type="entry name" value="SIS_PGI_PMI_1"/>
    <property type="match status" value="1"/>
</dbReference>
<dbReference type="InterPro" id="IPR019490">
    <property type="entry name" value="Glu6P/Mann6P_isomerase_C"/>
</dbReference>
<comment type="caution">
    <text evidence="5">The sequence shown here is derived from an EMBL/GenBank/DDBJ whole genome shotgun (WGS) entry which is preliminary data.</text>
</comment>
<dbReference type="InterPro" id="IPR035484">
    <property type="entry name" value="SIS_PGI/PMI_1"/>
</dbReference>
<feature type="domain" description="SIS" evidence="4">
    <location>
        <begin position="37"/>
        <end position="165"/>
    </location>
</feature>
<dbReference type="GO" id="GO:1901135">
    <property type="term" value="P:carbohydrate derivative metabolic process"/>
    <property type="evidence" value="ECO:0007669"/>
    <property type="project" value="InterPro"/>
</dbReference>
<dbReference type="GO" id="GO:0004347">
    <property type="term" value="F:glucose-6-phosphate isomerase activity"/>
    <property type="evidence" value="ECO:0007669"/>
    <property type="project" value="InterPro"/>
</dbReference>
<evidence type="ECO:0000256" key="1">
    <source>
        <dbReference type="ARBA" id="ARBA00010523"/>
    </source>
</evidence>
<protein>
    <submittedName>
        <fullName evidence="5">Bifunctional phosphoglucose/phosphomannose isomerase</fullName>
    </submittedName>
</protein>
<keyword evidence="2 5" id="KW-0413">Isomerase</keyword>
<dbReference type="NCBIfam" id="TIGR02128">
    <property type="entry name" value="G6PI_arch"/>
    <property type="match status" value="1"/>
</dbReference>
<dbReference type="EMBL" id="MEUB01000017">
    <property type="protein sequence ID" value="OGC23493.1"/>
    <property type="molecule type" value="Genomic_DNA"/>
</dbReference>
<dbReference type="SUPFAM" id="SSF53697">
    <property type="entry name" value="SIS domain"/>
    <property type="match status" value="1"/>
</dbReference>
<dbReference type="AlphaFoldDB" id="A0A1F4SUW1"/>
<accession>A0A1F4SUW1</accession>
<dbReference type="NCBIfam" id="NF006423">
    <property type="entry name" value="PRK08674.1-2"/>
    <property type="match status" value="1"/>
</dbReference>
<dbReference type="Proteomes" id="UP000178417">
    <property type="component" value="Unassembled WGS sequence"/>
</dbReference>
<reference evidence="5 6" key="1">
    <citation type="journal article" date="2016" name="Nat. Commun.">
        <title>Thousands of microbial genomes shed light on interconnected biogeochemical processes in an aquifer system.</title>
        <authorList>
            <person name="Anantharaman K."/>
            <person name="Brown C.T."/>
            <person name="Hug L.A."/>
            <person name="Sharon I."/>
            <person name="Castelle C.J."/>
            <person name="Probst A.J."/>
            <person name="Thomas B.C."/>
            <person name="Singh A."/>
            <person name="Wilkins M.J."/>
            <person name="Karaoz U."/>
            <person name="Brodie E.L."/>
            <person name="Williams K.H."/>
            <person name="Hubbard S.S."/>
            <person name="Banfield J.F."/>
        </authorList>
    </citation>
    <scope>NUCLEOTIDE SEQUENCE [LARGE SCALE GENOMIC DNA]</scope>
</reference>
<dbReference type="NCBIfam" id="NF006426">
    <property type="entry name" value="PRK08674.1-6"/>
    <property type="match status" value="1"/>
</dbReference>
<proteinExistence type="inferred from homology"/>
<dbReference type="STRING" id="1802579.A2310_02700"/>
<evidence type="ECO:0000256" key="2">
    <source>
        <dbReference type="ARBA" id="ARBA00023235"/>
    </source>
</evidence>
<comment type="similarity">
    <text evidence="1">Belongs to the PGI/PMI family.</text>
</comment>